<dbReference type="AlphaFoldDB" id="A0A229RAR5"/>
<name>A0A229RAR5_AMYAL</name>
<sequence>MADEGYEYCKIFFRAGTRAVVDLLTAPLGVHADRGLFALSDMDVEVLQNPDRGLAEGFIGWPVFVEVVPGKDTENASVVGIVSRILTAAQSSGIPAVAACDYEDELPWLGKVGLA</sequence>
<dbReference type="OrthoDB" id="470767at2"/>
<evidence type="ECO:0000313" key="1">
    <source>
        <dbReference type="EMBL" id="OXM43675.1"/>
    </source>
</evidence>
<accession>A0A229RAR5</accession>
<proteinExistence type="predicted"/>
<dbReference type="RefSeq" id="WP_020630364.1">
    <property type="nucleotide sequence ID" value="NZ_KB913032.1"/>
</dbReference>
<gene>
    <name evidence="1" type="ORF">CFP75_37330</name>
</gene>
<reference evidence="1 2" key="1">
    <citation type="submission" date="2017-07" db="EMBL/GenBank/DDBJ databases">
        <title>Amycolatopsis alba DSM 44262 Genome sequencing and assembly.</title>
        <authorList>
            <person name="Kaur N."/>
            <person name="Mayilraj S."/>
        </authorList>
    </citation>
    <scope>NUCLEOTIDE SEQUENCE [LARGE SCALE GENOMIC DNA]</scope>
    <source>
        <strain evidence="1 2">DSM 44262</strain>
    </source>
</reference>
<comment type="caution">
    <text evidence="1">The sequence shown here is derived from an EMBL/GenBank/DDBJ whole genome shotgun (WGS) entry which is preliminary data.</text>
</comment>
<protein>
    <submittedName>
        <fullName evidence="1">Uncharacterized protein</fullName>
    </submittedName>
</protein>
<dbReference type="Proteomes" id="UP000215563">
    <property type="component" value="Unassembled WGS sequence"/>
</dbReference>
<dbReference type="EMBL" id="NMQU01000142">
    <property type="protein sequence ID" value="OXM43675.1"/>
    <property type="molecule type" value="Genomic_DNA"/>
</dbReference>
<keyword evidence="2" id="KW-1185">Reference proteome</keyword>
<evidence type="ECO:0000313" key="2">
    <source>
        <dbReference type="Proteomes" id="UP000215563"/>
    </source>
</evidence>
<organism evidence="1 2">
    <name type="scientific">Amycolatopsis alba DSM 44262</name>
    <dbReference type="NCBI Taxonomy" id="1125972"/>
    <lineage>
        <taxon>Bacteria</taxon>
        <taxon>Bacillati</taxon>
        <taxon>Actinomycetota</taxon>
        <taxon>Actinomycetes</taxon>
        <taxon>Pseudonocardiales</taxon>
        <taxon>Pseudonocardiaceae</taxon>
        <taxon>Amycolatopsis</taxon>
    </lineage>
</organism>